<dbReference type="InterPro" id="IPR018584">
    <property type="entry name" value="GT87"/>
</dbReference>
<dbReference type="GO" id="GO:0005886">
    <property type="term" value="C:plasma membrane"/>
    <property type="evidence" value="ECO:0007669"/>
    <property type="project" value="UniProtKB-SubCell"/>
</dbReference>
<evidence type="ECO:0000256" key="2">
    <source>
        <dbReference type="ARBA" id="ARBA00022475"/>
    </source>
</evidence>
<keyword evidence="6 7" id="KW-0472">Membrane</keyword>
<feature type="transmembrane region" description="Helical" evidence="7">
    <location>
        <begin position="395"/>
        <end position="415"/>
    </location>
</feature>
<feature type="transmembrane region" description="Helical" evidence="7">
    <location>
        <begin position="81"/>
        <end position="102"/>
    </location>
</feature>
<feature type="transmembrane region" description="Helical" evidence="7">
    <location>
        <begin position="361"/>
        <end position="383"/>
    </location>
</feature>
<evidence type="ECO:0000256" key="1">
    <source>
        <dbReference type="ARBA" id="ARBA00004651"/>
    </source>
</evidence>
<evidence type="ECO:0000256" key="7">
    <source>
        <dbReference type="SAM" id="Phobius"/>
    </source>
</evidence>
<feature type="transmembrane region" description="Helical" evidence="7">
    <location>
        <begin position="311"/>
        <end position="330"/>
    </location>
</feature>
<dbReference type="EMBL" id="CP010070">
    <property type="protein sequence ID" value="AIZ57065.1"/>
    <property type="molecule type" value="Genomic_DNA"/>
</dbReference>
<reference evidence="8 9" key="1">
    <citation type="journal article" date="2014" name="Appl. Environ. Microbiol.">
        <title>Comparative Genome Analysis of 'Candidatus Methanoplasma termitum' Indicates a New Mode of Energy Metabolism in the Seventh Order of Methanogens.</title>
        <authorList>
            <person name="Lang K."/>
            <person name="Schuldes J."/>
            <person name="Klingl A."/>
            <person name="Poehlein A."/>
            <person name="Daniel R."/>
            <person name="Brune A."/>
        </authorList>
    </citation>
    <scope>NUCLEOTIDE SEQUENCE [LARGE SCALE GENOMIC DNA]</scope>
    <source>
        <strain evidence="9">Mpt1</strain>
    </source>
</reference>
<feature type="transmembrane region" description="Helical" evidence="7">
    <location>
        <begin position="234"/>
        <end position="254"/>
    </location>
</feature>
<keyword evidence="2" id="KW-1003">Cell membrane</keyword>
<evidence type="ECO:0000256" key="6">
    <source>
        <dbReference type="ARBA" id="ARBA00023136"/>
    </source>
</evidence>
<accession>A0A0A7LD38</accession>
<feature type="transmembrane region" description="Helical" evidence="7">
    <location>
        <begin position="336"/>
        <end position="354"/>
    </location>
</feature>
<feature type="transmembrane region" description="Helical" evidence="7">
    <location>
        <begin position="197"/>
        <end position="222"/>
    </location>
</feature>
<feature type="transmembrane region" description="Helical" evidence="7">
    <location>
        <begin position="137"/>
        <end position="156"/>
    </location>
</feature>
<feature type="transmembrane region" description="Helical" evidence="7">
    <location>
        <begin position="114"/>
        <end position="131"/>
    </location>
</feature>
<gene>
    <name evidence="8" type="ORF">Mpt1_c12030</name>
</gene>
<keyword evidence="3" id="KW-0808">Transferase</keyword>
<dbReference type="Proteomes" id="UP000030787">
    <property type="component" value="Chromosome"/>
</dbReference>
<evidence type="ECO:0000313" key="9">
    <source>
        <dbReference type="Proteomes" id="UP000030787"/>
    </source>
</evidence>
<evidence type="ECO:0000256" key="4">
    <source>
        <dbReference type="ARBA" id="ARBA00022692"/>
    </source>
</evidence>
<feature type="transmembrane region" description="Helical" evidence="7">
    <location>
        <begin position="274"/>
        <end position="299"/>
    </location>
</feature>
<evidence type="ECO:0000256" key="3">
    <source>
        <dbReference type="ARBA" id="ARBA00022679"/>
    </source>
</evidence>
<evidence type="ECO:0000256" key="5">
    <source>
        <dbReference type="ARBA" id="ARBA00022989"/>
    </source>
</evidence>
<proteinExistence type="predicted"/>
<evidence type="ECO:0008006" key="10">
    <source>
        <dbReference type="Google" id="ProtNLM"/>
    </source>
</evidence>
<keyword evidence="9" id="KW-1185">Reference proteome</keyword>
<dbReference type="OrthoDB" id="381269at2157"/>
<evidence type="ECO:0000313" key="8">
    <source>
        <dbReference type="EMBL" id="AIZ57065.1"/>
    </source>
</evidence>
<dbReference type="STRING" id="1577791.Mpt1_c12030"/>
<dbReference type="RefSeq" id="WP_048113091.1">
    <property type="nucleotide sequence ID" value="NZ_CP010070.1"/>
</dbReference>
<dbReference type="GeneID" id="24818866"/>
<comment type="subcellular location">
    <subcellularLocation>
        <location evidence="1">Cell membrane</location>
        <topology evidence="1">Multi-pass membrane protein</topology>
    </subcellularLocation>
</comment>
<feature type="transmembrane region" description="Helical" evidence="7">
    <location>
        <begin position="168"/>
        <end position="185"/>
    </location>
</feature>
<keyword evidence="5 7" id="KW-1133">Transmembrane helix</keyword>
<dbReference type="KEGG" id="mear:Mpt1_c12030"/>
<dbReference type="GO" id="GO:0016758">
    <property type="term" value="F:hexosyltransferase activity"/>
    <property type="evidence" value="ECO:0007669"/>
    <property type="project" value="InterPro"/>
</dbReference>
<organism evidence="8 9">
    <name type="scientific">Candidatus Methanoplasma termitum</name>
    <dbReference type="NCBI Taxonomy" id="1577791"/>
    <lineage>
        <taxon>Archaea</taxon>
        <taxon>Methanobacteriati</taxon>
        <taxon>Thermoplasmatota</taxon>
        <taxon>Thermoplasmata</taxon>
        <taxon>Methanomassiliicoccales</taxon>
        <taxon>Methanomassiliicoccaceae</taxon>
        <taxon>Candidatus Methanoplasma</taxon>
    </lineage>
</organism>
<name>A0A0A7LD38_9ARCH</name>
<feature type="transmembrane region" description="Helical" evidence="7">
    <location>
        <begin position="16"/>
        <end position="37"/>
    </location>
</feature>
<protein>
    <recommendedName>
        <fullName evidence="10">DUF2029 domain-containing protein</fullName>
    </recommendedName>
</protein>
<dbReference type="Pfam" id="PF09594">
    <property type="entry name" value="GT87"/>
    <property type="match status" value="1"/>
</dbReference>
<dbReference type="AlphaFoldDB" id="A0A0A7LD38"/>
<dbReference type="HOGENOM" id="CLU_629470_0_0_2"/>
<keyword evidence="4 7" id="KW-0812">Transmembrane</keyword>
<sequence>MKIGDIVDGSVRRHQLFLGIIFAVASVVFLVVVYQTGIESETVRYLPYANEILQGRIPAMEYPPFAIVFLTIPRLFSSSEFGYQIAFVAEVFVFFLIGLVMMSKLAKRYRQSQHIAMILYTVLVLLLFEFAVDRFDIFPMILTLLSFYCLVTKRYAWAFLILSVATMTKLYPVFLFPIYLIPFFFNRDWKNMLRGAGIFIAAAAIIFLPFYVFGADAAFNFFGSNVDRALQIESLPASVIYFIHMLGLTDVSISPFQPGVAGSSDNLVGALPDAVAPMMMPLTGVIIAAALAWYAYSLYRMRTDGRDNEDNRLIVLCWAALLTVMAFMLFNKVFSSQYLIWIIPFLTIFLMTSIDFKHKRYVLILSVAAIVLTQLNFAVNIGISGGGTGITDGGMMIILARNIVMLALFILIVWISKDNLKKRYLQERPADNREQTEDQDEVP</sequence>